<dbReference type="Gene3D" id="3.30.465.10">
    <property type="match status" value="1"/>
</dbReference>
<dbReference type="Gene3D" id="3.30.43.10">
    <property type="entry name" value="Uridine Diphospho-n-acetylenolpyruvylglucosamine Reductase, domain 2"/>
    <property type="match status" value="1"/>
</dbReference>
<dbReference type="Pfam" id="PF01565">
    <property type="entry name" value="FAD_binding_4"/>
    <property type="match status" value="1"/>
</dbReference>
<evidence type="ECO:0000313" key="8">
    <source>
        <dbReference type="Proteomes" id="UP000199025"/>
    </source>
</evidence>
<protein>
    <submittedName>
        <fullName evidence="7">FAD/FMN-containing dehydrogenase</fullName>
    </submittedName>
</protein>
<dbReference type="InterPro" id="IPR036318">
    <property type="entry name" value="FAD-bd_PCMH-like_sf"/>
</dbReference>
<dbReference type="InterPro" id="IPR006094">
    <property type="entry name" value="Oxid_FAD_bind_N"/>
</dbReference>
<gene>
    <name evidence="7" type="ORF">SAMN05421835_104188</name>
</gene>
<accession>A0A1I3Q4Y0</accession>
<dbReference type="InterPro" id="IPR012951">
    <property type="entry name" value="BBE"/>
</dbReference>
<proteinExistence type="inferred from homology"/>
<sequence>MHTSGSRVEFGVVLTSVTLAKLAEDLGYDLVVVPDREGELDAWTLLSWIAATTGRIGLAAEVSGPPHLPAMLARAATSLDQLSGGRVRQDLPSRLVVPAEASPEDLLPLITEHEARTILLTSADPDTLKRFAEVIPALRKAVPRSAAALALRRPGIDYDHVPSSIAEVVEPGDPAYRRFRSGYLRGGSPGIVLRAADATQVSDALAFARRHPHLPLSIRSAGHGISGRSTNDGGIVLDVSSINGIEVVDKAIRRVRIGPGARWMDVAAALEPHGWALSSGDYGGVGVGGLATAGGIGFLSRAHGLTIDHLREVEMVLADGSVVRASETENPDLFWAVRGAGANFGVVTSFEFEADEVGQVGFAVLVSDASDPADFLLRWGRVVEKSPRDLTSFLILPPPRRGQPPVAQTISVVASDEPDTVLERLQPIADIAPLYGQQAQIVPYAAVMANASDDPHQAAGEPVSRSGLLDHVTPEFAATAAQVLRSGGLHWFQLRAVGGAVSDVDSDATAYAHRSANFSVVGMGLRDDAVDAAWGRLRPFFTGRYLSFDSSTDPGRIADAFPPRTLARLRDLKAKYDPDNVFRDNFNVTPAQEQR</sequence>
<evidence type="ECO:0000313" key="7">
    <source>
        <dbReference type="EMBL" id="SFJ29003.1"/>
    </source>
</evidence>
<name>A0A1I3Q4Y0_9PSEU</name>
<dbReference type="InterPro" id="IPR016166">
    <property type="entry name" value="FAD-bd_PCMH"/>
</dbReference>
<reference evidence="7 8" key="1">
    <citation type="submission" date="2016-10" db="EMBL/GenBank/DDBJ databases">
        <authorList>
            <person name="de Groot N.N."/>
        </authorList>
    </citation>
    <scope>NUCLEOTIDE SEQUENCE [LARGE SCALE GENOMIC DNA]</scope>
    <source>
        <strain evidence="7 8">DSM 44468</strain>
    </source>
</reference>
<dbReference type="Pfam" id="PF08031">
    <property type="entry name" value="BBE"/>
    <property type="match status" value="1"/>
</dbReference>
<dbReference type="Gene3D" id="3.20.20.30">
    <property type="entry name" value="Luciferase-like domain"/>
    <property type="match status" value="1"/>
</dbReference>
<dbReference type="InterPro" id="IPR016167">
    <property type="entry name" value="FAD-bd_PCMH_sub1"/>
</dbReference>
<comment type="similarity">
    <text evidence="2">Belongs to the oxygen-dependent FAD-linked oxidoreductase family.</text>
</comment>
<dbReference type="GO" id="GO:0016705">
    <property type="term" value="F:oxidoreductase activity, acting on paired donors, with incorporation or reduction of molecular oxygen"/>
    <property type="evidence" value="ECO:0007669"/>
    <property type="project" value="InterPro"/>
</dbReference>
<keyword evidence="3" id="KW-0285">Flavoprotein</keyword>
<evidence type="ECO:0000256" key="3">
    <source>
        <dbReference type="ARBA" id="ARBA00022630"/>
    </source>
</evidence>
<dbReference type="SUPFAM" id="SSF56176">
    <property type="entry name" value="FAD-binding/transporter-associated domain-like"/>
    <property type="match status" value="1"/>
</dbReference>
<comment type="cofactor">
    <cofactor evidence="1">
        <name>FAD</name>
        <dbReference type="ChEBI" id="CHEBI:57692"/>
    </cofactor>
</comment>
<dbReference type="PANTHER" id="PTHR42973">
    <property type="entry name" value="BINDING OXIDOREDUCTASE, PUTATIVE (AFU_ORTHOLOGUE AFUA_1G17690)-RELATED"/>
    <property type="match status" value="1"/>
</dbReference>
<keyword evidence="4" id="KW-0274">FAD</keyword>
<dbReference type="InterPro" id="IPR011251">
    <property type="entry name" value="Luciferase-like_dom"/>
</dbReference>
<feature type="domain" description="FAD-binding PCMH-type" evidence="6">
    <location>
        <begin position="185"/>
        <end position="357"/>
    </location>
</feature>
<dbReference type="PROSITE" id="PS51387">
    <property type="entry name" value="FAD_PCMH"/>
    <property type="match status" value="1"/>
</dbReference>
<dbReference type="SUPFAM" id="SSF51679">
    <property type="entry name" value="Bacterial luciferase-like"/>
    <property type="match status" value="1"/>
</dbReference>
<evidence type="ECO:0000256" key="4">
    <source>
        <dbReference type="ARBA" id="ARBA00022827"/>
    </source>
</evidence>
<keyword evidence="8" id="KW-1185">Reference proteome</keyword>
<dbReference type="Proteomes" id="UP000199025">
    <property type="component" value="Unassembled WGS sequence"/>
</dbReference>
<keyword evidence="5" id="KW-0560">Oxidoreductase</keyword>
<dbReference type="Gene3D" id="3.40.462.20">
    <property type="match status" value="1"/>
</dbReference>
<dbReference type="InterPro" id="IPR036661">
    <property type="entry name" value="Luciferase-like_sf"/>
</dbReference>
<dbReference type="STRING" id="115433.SAMN05421835_104188"/>
<evidence type="ECO:0000259" key="6">
    <source>
        <dbReference type="PROSITE" id="PS51387"/>
    </source>
</evidence>
<evidence type="ECO:0000256" key="5">
    <source>
        <dbReference type="ARBA" id="ARBA00023002"/>
    </source>
</evidence>
<dbReference type="AlphaFoldDB" id="A0A1I3Q4Y0"/>
<dbReference type="PANTHER" id="PTHR42973:SF39">
    <property type="entry name" value="FAD-BINDING PCMH-TYPE DOMAIN-CONTAINING PROTEIN"/>
    <property type="match status" value="1"/>
</dbReference>
<dbReference type="RefSeq" id="WP_091505390.1">
    <property type="nucleotide sequence ID" value="NZ_FORP01000004.1"/>
</dbReference>
<evidence type="ECO:0000256" key="2">
    <source>
        <dbReference type="ARBA" id="ARBA00005466"/>
    </source>
</evidence>
<evidence type="ECO:0000256" key="1">
    <source>
        <dbReference type="ARBA" id="ARBA00001974"/>
    </source>
</evidence>
<organism evidence="7 8">
    <name type="scientific">Amycolatopsis sacchari</name>
    <dbReference type="NCBI Taxonomy" id="115433"/>
    <lineage>
        <taxon>Bacteria</taxon>
        <taxon>Bacillati</taxon>
        <taxon>Actinomycetota</taxon>
        <taxon>Actinomycetes</taxon>
        <taxon>Pseudonocardiales</taxon>
        <taxon>Pseudonocardiaceae</taxon>
        <taxon>Amycolatopsis</taxon>
    </lineage>
</organism>
<dbReference type="OrthoDB" id="9775082at2"/>
<dbReference type="InterPro" id="IPR016169">
    <property type="entry name" value="FAD-bd_PCMH_sub2"/>
</dbReference>
<dbReference type="Pfam" id="PF00296">
    <property type="entry name" value="Bac_luciferase"/>
    <property type="match status" value="1"/>
</dbReference>
<dbReference type="EMBL" id="FORP01000004">
    <property type="protein sequence ID" value="SFJ29003.1"/>
    <property type="molecule type" value="Genomic_DNA"/>
</dbReference>
<dbReference type="InterPro" id="IPR050416">
    <property type="entry name" value="FAD-linked_Oxidoreductase"/>
</dbReference>
<dbReference type="GO" id="GO:0071949">
    <property type="term" value="F:FAD binding"/>
    <property type="evidence" value="ECO:0007669"/>
    <property type="project" value="InterPro"/>
</dbReference>